<organism evidence="4 5">
    <name type="scientific">Meganyctiphanes norvegica</name>
    <name type="common">Northern krill</name>
    <name type="synonym">Thysanopoda norvegica</name>
    <dbReference type="NCBI Taxonomy" id="48144"/>
    <lineage>
        <taxon>Eukaryota</taxon>
        <taxon>Metazoa</taxon>
        <taxon>Ecdysozoa</taxon>
        <taxon>Arthropoda</taxon>
        <taxon>Crustacea</taxon>
        <taxon>Multicrustacea</taxon>
        <taxon>Malacostraca</taxon>
        <taxon>Eumalacostraca</taxon>
        <taxon>Eucarida</taxon>
        <taxon>Euphausiacea</taxon>
        <taxon>Euphausiidae</taxon>
        <taxon>Meganyctiphanes</taxon>
    </lineage>
</organism>
<dbReference type="EMBL" id="CAXKWB010027467">
    <property type="protein sequence ID" value="CAL4131835.1"/>
    <property type="molecule type" value="Genomic_DNA"/>
</dbReference>
<dbReference type="GO" id="GO:0008360">
    <property type="term" value="P:regulation of cell shape"/>
    <property type="evidence" value="ECO:0007669"/>
    <property type="project" value="InterPro"/>
</dbReference>
<dbReference type="Gene3D" id="3.40.1390.10">
    <property type="entry name" value="MurE/MurF, N-terminal domain"/>
    <property type="match status" value="1"/>
</dbReference>
<dbReference type="NCBIfam" id="TIGR01085">
    <property type="entry name" value="murE"/>
    <property type="match status" value="1"/>
</dbReference>
<evidence type="ECO:0000313" key="4">
    <source>
        <dbReference type="EMBL" id="CAL4131835.1"/>
    </source>
</evidence>
<dbReference type="PANTHER" id="PTHR23135:SF4">
    <property type="entry name" value="UDP-N-ACETYLMURAMOYL-L-ALANYL-D-GLUTAMATE--2,6-DIAMINOPIMELATE LIGASE MURE HOMOLOG, CHLOROPLASTIC"/>
    <property type="match status" value="1"/>
</dbReference>
<dbReference type="InterPro" id="IPR035911">
    <property type="entry name" value="MurE/MurF_N"/>
</dbReference>
<comment type="caution">
    <text evidence="4">The sequence shown here is derived from an EMBL/GenBank/DDBJ whole genome shotgun (WGS) entry which is preliminary data.</text>
</comment>
<gene>
    <name evidence="4" type="ORF">MNOR_LOCUS26884</name>
</gene>
<dbReference type="Gene3D" id="3.90.190.20">
    <property type="entry name" value="Mur ligase, C-terminal domain"/>
    <property type="match status" value="1"/>
</dbReference>
<dbReference type="SUPFAM" id="SSF63418">
    <property type="entry name" value="MurE/MurF N-terminal domain"/>
    <property type="match status" value="1"/>
</dbReference>
<dbReference type="Pfam" id="PF08245">
    <property type="entry name" value="Mur_ligase_M"/>
    <property type="match status" value="1"/>
</dbReference>
<dbReference type="InterPro" id="IPR013221">
    <property type="entry name" value="Mur_ligase_cen"/>
</dbReference>
<keyword evidence="5" id="KW-1185">Reference proteome</keyword>
<dbReference type="GO" id="GO:0005737">
    <property type="term" value="C:cytoplasm"/>
    <property type="evidence" value="ECO:0007669"/>
    <property type="project" value="InterPro"/>
</dbReference>
<accession>A0AAV2RRV5</accession>
<dbReference type="PANTHER" id="PTHR23135">
    <property type="entry name" value="MUR LIGASE FAMILY MEMBER"/>
    <property type="match status" value="1"/>
</dbReference>
<dbReference type="SUPFAM" id="SSF53244">
    <property type="entry name" value="MurD-like peptide ligases, peptide-binding domain"/>
    <property type="match status" value="1"/>
</dbReference>
<evidence type="ECO:0000256" key="1">
    <source>
        <dbReference type="ARBA" id="ARBA00005898"/>
    </source>
</evidence>
<evidence type="ECO:0000259" key="3">
    <source>
        <dbReference type="Pfam" id="PF08245"/>
    </source>
</evidence>
<name>A0AAV2RRV5_MEGNR</name>
<proteinExistence type="inferred from homology"/>
<dbReference type="Proteomes" id="UP001497623">
    <property type="component" value="Unassembled WGS sequence"/>
</dbReference>
<dbReference type="AlphaFoldDB" id="A0AAV2RRV5"/>
<dbReference type="SUPFAM" id="SSF53623">
    <property type="entry name" value="MurD-like peptide ligases, catalytic domain"/>
    <property type="match status" value="1"/>
</dbReference>
<dbReference type="InterPro" id="IPR036615">
    <property type="entry name" value="Mur_ligase_C_dom_sf"/>
</dbReference>
<dbReference type="Gene3D" id="3.40.1190.10">
    <property type="entry name" value="Mur-like, catalytic domain"/>
    <property type="match status" value="1"/>
</dbReference>
<reference evidence="4 5" key="1">
    <citation type="submission" date="2024-05" db="EMBL/GenBank/DDBJ databases">
        <authorList>
            <person name="Wallberg A."/>
        </authorList>
    </citation>
    <scope>NUCLEOTIDE SEQUENCE [LARGE SCALE GENOMIC DNA]</scope>
</reference>
<evidence type="ECO:0000259" key="2">
    <source>
        <dbReference type="Pfam" id="PF02875"/>
    </source>
</evidence>
<evidence type="ECO:0008006" key="6">
    <source>
        <dbReference type="Google" id="ProtNLM"/>
    </source>
</evidence>
<comment type="similarity">
    <text evidence="1">Belongs to the MurCDEF family. MurE subfamily.</text>
</comment>
<dbReference type="Pfam" id="PF02875">
    <property type="entry name" value="Mur_ligase_C"/>
    <property type="match status" value="1"/>
</dbReference>
<dbReference type="GO" id="GO:0051301">
    <property type="term" value="P:cell division"/>
    <property type="evidence" value="ECO:0007669"/>
    <property type="project" value="InterPro"/>
</dbReference>
<dbReference type="InterPro" id="IPR036565">
    <property type="entry name" value="Mur-like_cat_sf"/>
</dbReference>
<dbReference type="GO" id="GO:0005524">
    <property type="term" value="F:ATP binding"/>
    <property type="evidence" value="ECO:0007669"/>
    <property type="project" value="InterPro"/>
</dbReference>
<dbReference type="InterPro" id="IPR004101">
    <property type="entry name" value="Mur_ligase_C"/>
</dbReference>
<feature type="domain" description="Mur ligase C-terminal" evidence="2">
    <location>
        <begin position="373"/>
        <end position="462"/>
    </location>
</feature>
<sequence length="493" mass="54360">MLLSKLVENIIDTSIPDFIVKGITNDSRRVKPGYIFVLLNDKNKKYINDAHHNGAKAIISSLKENIKNNIFISSPYDIYHKLASKYYAKQPKNIVGVTGTNGKTSVSNICRDLVESAGLPCARIGTLGLYPSIFKYNAFNTTPNASDLHRTLDILSNINIEHVAMEVSRHGVDSKRAHSVRFTVAAFTHLIPDHPDAYGTMDSHFRSKKKLFTDLLTSDGVLVLNADVPEYEKLCNAAKGRLVISYGRKAEDIILVSQKLNKKGQEIEYIVNGVLHTTLLPLYGVYQAHNALCAIAIMKAFGINNFKMGAIKQVPGRMQTIDNHLGIHIFVDYGVSPETLEQNLKSIRYHFCGIKNPGLETSLKNSEVKSRYSFSGKIILVLSQKGKVYTGKIPSMGKIANDLADHVIVCDGDPRTEDPAIMRKQILASVPHGIEIGNRKEAILYGVNLANPGDVVLIAGKGHEYSQFYGGRALNISDAEALKEILKSKLSSL</sequence>
<dbReference type="InterPro" id="IPR005761">
    <property type="entry name" value="UDP-N-AcMur-Glu-dNH2Pim_ligase"/>
</dbReference>
<protein>
    <recommendedName>
        <fullName evidence="6">UDP-N-acetylmuramyl-tripeptide synthetase</fullName>
    </recommendedName>
</protein>
<dbReference type="GO" id="GO:0016881">
    <property type="term" value="F:acid-amino acid ligase activity"/>
    <property type="evidence" value="ECO:0007669"/>
    <property type="project" value="InterPro"/>
</dbReference>
<feature type="domain" description="Mur ligase central" evidence="3">
    <location>
        <begin position="97"/>
        <end position="297"/>
    </location>
</feature>
<evidence type="ECO:0000313" key="5">
    <source>
        <dbReference type="Proteomes" id="UP001497623"/>
    </source>
</evidence>